<evidence type="ECO:0000256" key="1">
    <source>
        <dbReference type="SAM" id="Coils"/>
    </source>
</evidence>
<sequence length="111" mass="13330">MARMEKFYVETLRKLETEIHELEIEADCSIQRIEIIVNLIVNSLYKLKMFVLEKGFKNTDEEIHFFKYKKPVIVSKLIYYNTIYKIETKKTYDVKLIIKYLNICISVIKSP</sequence>
<dbReference type="InterPro" id="IPR018534">
    <property type="entry name" value="Tet_reg_excision_RteC"/>
</dbReference>
<keyword evidence="1" id="KW-0175">Coiled coil</keyword>
<comment type="caution">
    <text evidence="2">The sequence shown here is derived from an EMBL/GenBank/DDBJ whole genome shotgun (WGS) entry which is preliminary data.</text>
</comment>
<organism evidence="2 3">
    <name type="scientific">Flavobacterium chungangense</name>
    <dbReference type="NCBI Taxonomy" id="554283"/>
    <lineage>
        <taxon>Bacteria</taxon>
        <taxon>Pseudomonadati</taxon>
        <taxon>Bacteroidota</taxon>
        <taxon>Flavobacteriia</taxon>
        <taxon>Flavobacteriales</taxon>
        <taxon>Flavobacteriaceae</taxon>
        <taxon>Flavobacterium</taxon>
    </lineage>
</organism>
<dbReference type="AlphaFoldDB" id="A0A6V6YZU3"/>
<proteinExistence type="predicted"/>
<dbReference type="Proteomes" id="UP000556700">
    <property type="component" value="Unassembled WGS sequence"/>
</dbReference>
<dbReference type="EMBL" id="CAIJDO010000138">
    <property type="protein sequence ID" value="CAD0004839.1"/>
    <property type="molecule type" value="Genomic_DNA"/>
</dbReference>
<evidence type="ECO:0008006" key="4">
    <source>
        <dbReference type="Google" id="ProtNLM"/>
    </source>
</evidence>
<evidence type="ECO:0000313" key="2">
    <source>
        <dbReference type="EMBL" id="CAD0004839.1"/>
    </source>
</evidence>
<reference evidence="2 3" key="1">
    <citation type="submission" date="2020-06" db="EMBL/GenBank/DDBJ databases">
        <authorList>
            <person name="Criscuolo A."/>
        </authorList>
    </citation>
    <scope>NUCLEOTIDE SEQUENCE [LARGE SCALE GENOMIC DNA]</scope>
    <source>
        <strain evidence="3">CIP 110025</strain>
    </source>
</reference>
<gene>
    <name evidence="2" type="ORF">FLACHUCJ7_02057</name>
</gene>
<feature type="coiled-coil region" evidence="1">
    <location>
        <begin position="5"/>
        <end position="32"/>
    </location>
</feature>
<dbReference type="Pfam" id="PF09357">
    <property type="entry name" value="RteC"/>
    <property type="match status" value="1"/>
</dbReference>
<keyword evidence="3" id="KW-1185">Reference proteome</keyword>
<dbReference type="RefSeq" id="WP_236010700.1">
    <property type="nucleotide sequence ID" value="NZ_CAIJDO010000138.1"/>
</dbReference>
<accession>A0A6V6YZU3</accession>
<protein>
    <recommendedName>
        <fullName evidence="4">Tetracycline regulation of excision, RteC</fullName>
    </recommendedName>
</protein>
<name>A0A6V6YZU3_9FLAO</name>
<evidence type="ECO:0000313" key="3">
    <source>
        <dbReference type="Proteomes" id="UP000556700"/>
    </source>
</evidence>